<organism evidence="13 16">
    <name type="scientific">Odoribacter splanchnicus</name>
    <dbReference type="NCBI Taxonomy" id="28118"/>
    <lineage>
        <taxon>Bacteria</taxon>
        <taxon>Pseudomonadati</taxon>
        <taxon>Bacteroidota</taxon>
        <taxon>Bacteroidia</taxon>
        <taxon>Bacteroidales</taxon>
        <taxon>Odoribacteraceae</taxon>
        <taxon>Odoribacter</taxon>
    </lineage>
</organism>
<dbReference type="Pfam" id="PF01467">
    <property type="entry name" value="CTP_transf_like"/>
    <property type="match status" value="1"/>
</dbReference>
<dbReference type="SUPFAM" id="SSF52374">
    <property type="entry name" value="Nucleotidylyl transferase"/>
    <property type="match status" value="1"/>
</dbReference>
<evidence type="ECO:0000256" key="7">
    <source>
        <dbReference type="ARBA" id="ARBA00047428"/>
    </source>
</evidence>
<dbReference type="Gene3D" id="3.40.50.620">
    <property type="entry name" value="HUPs"/>
    <property type="match status" value="1"/>
</dbReference>
<evidence type="ECO:0000256" key="4">
    <source>
        <dbReference type="ARBA" id="ARBA00022741"/>
    </source>
</evidence>
<dbReference type="GO" id="GO:0016779">
    <property type="term" value="F:nucleotidyltransferase activity"/>
    <property type="evidence" value="ECO:0007669"/>
    <property type="project" value="UniProtKB-KW"/>
</dbReference>
<dbReference type="InterPro" id="IPR011914">
    <property type="entry name" value="RfaE_dom_II"/>
</dbReference>
<evidence type="ECO:0000256" key="3">
    <source>
        <dbReference type="ARBA" id="ARBA00022695"/>
    </source>
</evidence>
<evidence type="ECO:0000313" key="16">
    <source>
        <dbReference type="Proteomes" id="UP000284434"/>
    </source>
</evidence>
<accession>A0A413IGV9</accession>
<keyword evidence="3 13" id="KW-0548">Nucleotidyltransferase</keyword>
<dbReference type="NCBIfam" id="TIGR02199">
    <property type="entry name" value="rfaE_dom_II"/>
    <property type="match status" value="1"/>
</dbReference>
<name>A0A413IGV9_9BACT</name>
<dbReference type="InterPro" id="IPR050385">
    <property type="entry name" value="Archaeal_FAD_synthase"/>
</dbReference>
<keyword evidence="6" id="KW-0119">Carbohydrate metabolism</keyword>
<feature type="domain" description="Cytidyltransferase-like" evidence="8">
    <location>
        <begin position="34"/>
        <end position="157"/>
    </location>
</feature>
<protein>
    <recommendedName>
        <fullName evidence="1">D-glycero-beta-D-manno-heptose 1-phosphate adenylyltransferase</fullName>
        <ecNumber evidence="1">2.7.7.70</ecNumber>
    </recommendedName>
</protein>
<dbReference type="Proteomes" id="UP000283426">
    <property type="component" value="Unassembled WGS sequence"/>
</dbReference>
<sequence length="161" mass="18264">MNYLSFIENKIVREKETLIHTLSQWRFKEEKIVFTNGCFDILHRGHIEYLAQAAGLGQKLVIGLNTDASVKRLKGDKRPVNNQEARALLLASLLFTDKIIFFDEDTPLELIRFIQPDILVKGSDYKPEEIVGYDIVKAKGGEIITIDLTPGFSTTSILQKL</sequence>
<dbReference type="Proteomes" id="UP001199750">
    <property type="component" value="Unassembled WGS sequence"/>
</dbReference>
<evidence type="ECO:0000313" key="9">
    <source>
        <dbReference type="EMBL" id="MCG4958391.1"/>
    </source>
</evidence>
<dbReference type="EMBL" id="JAKNDN010000001">
    <property type="protein sequence ID" value="MCG4958391.1"/>
    <property type="molecule type" value="Genomic_DNA"/>
</dbReference>
<evidence type="ECO:0000313" key="12">
    <source>
        <dbReference type="EMBL" id="RGV30015.1"/>
    </source>
</evidence>
<keyword evidence="5" id="KW-0067">ATP-binding</keyword>
<comment type="caution">
    <text evidence="13">The sequence shown here is derived from an EMBL/GenBank/DDBJ whole genome shotgun (WGS) entry which is preliminary data.</text>
</comment>
<dbReference type="RefSeq" id="WP_013612911.1">
    <property type="nucleotide sequence ID" value="NZ_BAABYK010000001.1"/>
</dbReference>
<dbReference type="EMBL" id="QSCO01000001">
    <property type="protein sequence ID" value="RGY09852.1"/>
    <property type="molecule type" value="Genomic_DNA"/>
</dbReference>
<evidence type="ECO:0000313" key="10">
    <source>
        <dbReference type="EMBL" id="MDB9222095.1"/>
    </source>
</evidence>
<dbReference type="InterPro" id="IPR004821">
    <property type="entry name" value="Cyt_trans-like"/>
</dbReference>
<dbReference type="PANTHER" id="PTHR43793:SF2">
    <property type="entry name" value="BIFUNCTIONAL PROTEIN HLDE"/>
    <property type="match status" value="1"/>
</dbReference>
<evidence type="ECO:0000259" key="8">
    <source>
        <dbReference type="Pfam" id="PF01467"/>
    </source>
</evidence>
<dbReference type="Proteomes" id="UP000284434">
    <property type="component" value="Unassembled WGS sequence"/>
</dbReference>
<keyword evidence="4" id="KW-0547">Nucleotide-binding</keyword>
<dbReference type="PANTHER" id="PTHR43793">
    <property type="entry name" value="FAD SYNTHASE"/>
    <property type="match status" value="1"/>
</dbReference>
<dbReference type="EMBL" id="QRYW01000004">
    <property type="protein sequence ID" value="RGV30015.1"/>
    <property type="molecule type" value="Genomic_DNA"/>
</dbReference>
<keyword evidence="2 13" id="KW-0808">Transferase</keyword>
<evidence type="ECO:0000313" key="14">
    <source>
        <dbReference type="Proteomes" id="UP000283426"/>
    </source>
</evidence>
<reference evidence="14 15" key="1">
    <citation type="submission" date="2018-08" db="EMBL/GenBank/DDBJ databases">
        <title>A genome reference for cultivated species of the human gut microbiota.</title>
        <authorList>
            <person name="Zou Y."/>
            <person name="Xue W."/>
            <person name="Luo G."/>
        </authorList>
    </citation>
    <scope>NUCLEOTIDE SEQUENCE [LARGE SCALE GENOMIC DNA]</scope>
    <source>
        <strain evidence="12 14">AF14-6AC</strain>
        <strain evidence="11 15">AF16-14</strain>
        <strain evidence="13 16">OF03-11</strain>
    </source>
</reference>
<dbReference type="OMA" id="HRGHIEY"/>
<dbReference type="GO" id="GO:0005975">
    <property type="term" value="P:carbohydrate metabolic process"/>
    <property type="evidence" value="ECO:0007669"/>
    <property type="project" value="InterPro"/>
</dbReference>
<dbReference type="GeneID" id="61275963"/>
<proteinExistence type="predicted"/>
<reference evidence="9" key="2">
    <citation type="submission" date="2022-01" db="EMBL/GenBank/DDBJ databases">
        <title>Collection of gut derived symbiotic bacterial strains cultured from healthy donors.</title>
        <authorList>
            <person name="Lin H."/>
            <person name="Kohout C."/>
            <person name="Waligurski E."/>
            <person name="Pamer E.G."/>
        </authorList>
    </citation>
    <scope>NUCLEOTIDE SEQUENCE</scope>
    <source>
        <strain evidence="9">DFI.1.149</strain>
    </source>
</reference>
<evidence type="ECO:0000256" key="1">
    <source>
        <dbReference type="ARBA" id="ARBA00012519"/>
    </source>
</evidence>
<evidence type="ECO:0000313" key="13">
    <source>
        <dbReference type="EMBL" id="RGY09852.1"/>
    </source>
</evidence>
<evidence type="ECO:0000256" key="6">
    <source>
        <dbReference type="ARBA" id="ARBA00023277"/>
    </source>
</evidence>
<dbReference type="Proteomes" id="UP000284243">
    <property type="component" value="Unassembled WGS sequence"/>
</dbReference>
<evidence type="ECO:0000313" key="11">
    <source>
        <dbReference type="EMBL" id="RGU56274.1"/>
    </source>
</evidence>
<evidence type="ECO:0000256" key="2">
    <source>
        <dbReference type="ARBA" id="ARBA00022679"/>
    </source>
</evidence>
<dbReference type="InterPro" id="IPR014729">
    <property type="entry name" value="Rossmann-like_a/b/a_fold"/>
</dbReference>
<dbReference type="EMBL" id="QRYC01000011">
    <property type="protein sequence ID" value="RGU56274.1"/>
    <property type="molecule type" value="Genomic_DNA"/>
</dbReference>
<evidence type="ECO:0000313" key="15">
    <source>
        <dbReference type="Proteomes" id="UP000284243"/>
    </source>
</evidence>
<dbReference type="Proteomes" id="UP001212263">
    <property type="component" value="Unassembled WGS sequence"/>
</dbReference>
<reference evidence="10" key="3">
    <citation type="submission" date="2023-01" db="EMBL/GenBank/DDBJ databases">
        <title>Human gut microbiome strain richness.</title>
        <authorList>
            <person name="Chen-Liaw A."/>
        </authorList>
    </citation>
    <scope>NUCLEOTIDE SEQUENCE</scope>
    <source>
        <strain evidence="10">RTP21484st1_B7_RTP21484_190118</strain>
    </source>
</reference>
<dbReference type="GO" id="GO:0005524">
    <property type="term" value="F:ATP binding"/>
    <property type="evidence" value="ECO:0007669"/>
    <property type="project" value="UniProtKB-KW"/>
</dbReference>
<dbReference type="NCBIfam" id="TIGR00125">
    <property type="entry name" value="cyt_tran_rel"/>
    <property type="match status" value="1"/>
</dbReference>
<comment type="catalytic activity">
    <reaction evidence="7">
        <text>D-glycero-beta-D-manno-heptose 1-phosphate + ATP + H(+) = ADP-D-glycero-beta-D-manno-heptose + diphosphate</text>
        <dbReference type="Rhea" id="RHEA:27465"/>
        <dbReference type="ChEBI" id="CHEBI:15378"/>
        <dbReference type="ChEBI" id="CHEBI:30616"/>
        <dbReference type="ChEBI" id="CHEBI:33019"/>
        <dbReference type="ChEBI" id="CHEBI:59967"/>
        <dbReference type="ChEBI" id="CHEBI:61593"/>
        <dbReference type="EC" id="2.7.7.70"/>
    </reaction>
</comment>
<dbReference type="EC" id="2.7.7.70" evidence="1"/>
<dbReference type="EMBL" id="JAQMRD010000003">
    <property type="protein sequence ID" value="MDB9222095.1"/>
    <property type="molecule type" value="Genomic_DNA"/>
</dbReference>
<dbReference type="AlphaFoldDB" id="A0A413IGV9"/>
<evidence type="ECO:0000256" key="5">
    <source>
        <dbReference type="ARBA" id="ARBA00022840"/>
    </source>
</evidence>
<dbReference type="GO" id="GO:0016773">
    <property type="term" value="F:phosphotransferase activity, alcohol group as acceptor"/>
    <property type="evidence" value="ECO:0007669"/>
    <property type="project" value="InterPro"/>
</dbReference>
<gene>
    <name evidence="13" type="primary">rfaE2</name>
    <name evidence="12" type="ORF">DWW24_02550</name>
    <name evidence="11" type="ORF">DWW57_09670</name>
    <name evidence="13" type="ORF">DXA53_00715</name>
    <name evidence="9" type="ORF">L0P03_00780</name>
    <name evidence="10" type="ORF">PN645_03635</name>
</gene>